<comment type="caution">
    <text evidence="2">The sequence shown here is derived from an EMBL/GenBank/DDBJ whole genome shotgun (WGS) entry which is preliminary data.</text>
</comment>
<feature type="region of interest" description="Disordered" evidence="1">
    <location>
        <begin position="90"/>
        <end position="114"/>
    </location>
</feature>
<evidence type="ECO:0000313" key="2">
    <source>
        <dbReference type="EMBL" id="GBP37846.1"/>
    </source>
</evidence>
<accession>A0A4C1VG31</accession>
<evidence type="ECO:0000256" key="1">
    <source>
        <dbReference type="SAM" id="MobiDB-lite"/>
    </source>
</evidence>
<dbReference type="Proteomes" id="UP000299102">
    <property type="component" value="Unassembled WGS sequence"/>
</dbReference>
<feature type="compositionally biased region" description="Polar residues" evidence="1">
    <location>
        <begin position="102"/>
        <end position="114"/>
    </location>
</feature>
<keyword evidence="3" id="KW-1185">Reference proteome</keyword>
<gene>
    <name evidence="2" type="ORF">EVAR_21381_1</name>
</gene>
<sequence>MHWFSGAARAADRSWLGGRETRGIRRASLSFGDSSLRCRALHFFKVKEYKSEHAHPDEHRSELFDLKIERAPCTHIVCFCISATYSERVGRHRPSSHRVCTRSASPSSRPQFYF</sequence>
<evidence type="ECO:0000313" key="3">
    <source>
        <dbReference type="Proteomes" id="UP000299102"/>
    </source>
</evidence>
<feature type="compositionally biased region" description="Basic residues" evidence="1">
    <location>
        <begin position="90"/>
        <end position="100"/>
    </location>
</feature>
<proteinExistence type="predicted"/>
<protein>
    <submittedName>
        <fullName evidence="2">Uncharacterized protein</fullName>
    </submittedName>
</protein>
<reference evidence="2 3" key="1">
    <citation type="journal article" date="2019" name="Commun. Biol.">
        <title>The bagworm genome reveals a unique fibroin gene that provides high tensile strength.</title>
        <authorList>
            <person name="Kono N."/>
            <person name="Nakamura H."/>
            <person name="Ohtoshi R."/>
            <person name="Tomita M."/>
            <person name="Numata K."/>
            <person name="Arakawa K."/>
        </authorList>
    </citation>
    <scope>NUCLEOTIDE SEQUENCE [LARGE SCALE GENOMIC DNA]</scope>
</reference>
<dbReference type="EMBL" id="BGZK01000340">
    <property type="protein sequence ID" value="GBP37846.1"/>
    <property type="molecule type" value="Genomic_DNA"/>
</dbReference>
<organism evidence="2 3">
    <name type="scientific">Eumeta variegata</name>
    <name type="common">Bagworm moth</name>
    <name type="synonym">Eumeta japonica</name>
    <dbReference type="NCBI Taxonomy" id="151549"/>
    <lineage>
        <taxon>Eukaryota</taxon>
        <taxon>Metazoa</taxon>
        <taxon>Ecdysozoa</taxon>
        <taxon>Arthropoda</taxon>
        <taxon>Hexapoda</taxon>
        <taxon>Insecta</taxon>
        <taxon>Pterygota</taxon>
        <taxon>Neoptera</taxon>
        <taxon>Endopterygota</taxon>
        <taxon>Lepidoptera</taxon>
        <taxon>Glossata</taxon>
        <taxon>Ditrysia</taxon>
        <taxon>Tineoidea</taxon>
        <taxon>Psychidae</taxon>
        <taxon>Oiketicinae</taxon>
        <taxon>Eumeta</taxon>
    </lineage>
</organism>
<dbReference type="AlphaFoldDB" id="A0A4C1VG31"/>
<name>A0A4C1VG31_EUMVA</name>